<dbReference type="Gene3D" id="2.40.50.140">
    <property type="entry name" value="Nucleic acid-binding proteins"/>
    <property type="match status" value="1"/>
</dbReference>
<name>A0ABU4WJG2_9BACT</name>
<keyword evidence="1 2" id="KW-0238">DNA-binding</keyword>
<dbReference type="PANTHER" id="PTHR10302:SF27">
    <property type="entry name" value="SINGLE-STRANDED DNA-BINDING PROTEIN"/>
    <property type="match status" value="1"/>
</dbReference>
<dbReference type="InterPro" id="IPR011344">
    <property type="entry name" value="ssDNA-bd"/>
</dbReference>
<dbReference type="PROSITE" id="PS50935">
    <property type="entry name" value="SSB"/>
    <property type="match status" value="1"/>
</dbReference>
<comment type="caution">
    <text evidence="2">Lacks conserved residue(s) required for the propagation of feature annotation.</text>
</comment>
<dbReference type="Pfam" id="PF00436">
    <property type="entry name" value="SSB"/>
    <property type="match status" value="1"/>
</dbReference>
<dbReference type="RefSeq" id="WP_370397356.1">
    <property type="nucleotide sequence ID" value="NZ_JALBUT010000007.1"/>
</dbReference>
<dbReference type="GO" id="GO:0003677">
    <property type="term" value="F:DNA binding"/>
    <property type="evidence" value="ECO:0007669"/>
    <property type="project" value="UniProtKB-KW"/>
</dbReference>
<proteinExistence type="inferred from homology"/>
<sequence length="153" mass="17086">MASFNKVILMGNLTRDPELRQTQSGTSVCRFSIAVNRSYNGQDGNLREETCFIEVDSFGRTAENIGKYFSKGKPILLEGRLRQDTWDDKETGKSRSKLVVVLDRFEFVGGSSRDSGSDFDQSSSGNSYKRTSPAPRGKAPERVDDLEDDDVPF</sequence>
<organism evidence="5 6">
    <name type="scientific">Intestinicryptomonas porci</name>
    <dbReference type="NCBI Taxonomy" id="2926320"/>
    <lineage>
        <taxon>Bacteria</taxon>
        <taxon>Pseudomonadati</taxon>
        <taxon>Verrucomicrobiota</taxon>
        <taxon>Opitutia</taxon>
        <taxon>Opitutales</taxon>
        <taxon>Intestinicryptomonaceae</taxon>
        <taxon>Intestinicryptomonas</taxon>
    </lineage>
</organism>
<dbReference type="PANTHER" id="PTHR10302">
    <property type="entry name" value="SINGLE-STRANDED DNA-BINDING PROTEIN"/>
    <property type="match status" value="1"/>
</dbReference>
<evidence type="ECO:0000256" key="4">
    <source>
        <dbReference type="SAM" id="MobiDB-lite"/>
    </source>
</evidence>
<feature type="compositionally biased region" description="Acidic residues" evidence="4">
    <location>
        <begin position="144"/>
        <end position="153"/>
    </location>
</feature>
<dbReference type="EMBL" id="JALBUT010000007">
    <property type="protein sequence ID" value="MDX8415903.1"/>
    <property type="molecule type" value="Genomic_DNA"/>
</dbReference>
<accession>A0ABU4WJG2</accession>
<gene>
    <name evidence="5" type="primary">ssb</name>
    <name evidence="5" type="ORF">MOX91_06910</name>
</gene>
<dbReference type="Proteomes" id="UP001275932">
    <property type="component" value="Unassembled WGS sequence"/>
</dbReference>
<dbReference type="PIRSF" id="PIRSF002070">
    <property type="entry name" value="SSB"/>
    <property type="match status" value="1"/>
</dbReference>
<keyword evidence="6" id="KW-1185">Reference proteome</keyword>
<evidence type="ECO:0000313" key="6">
    <source>
        <dbReference type="Proteomes" id="UP001275932"/>
    </source>
</evidence>
<protein>
    <recommendedName>
        <fullName evidence="2 3">Single-stranded DNA-binding protein</fullName>
        <shortName evidence="2">SSB</shortName>
    </recommendedName>
</protein>
<dbReference type="InterPro" id="IPR012340">
    <property type="entry name" value="NA-bd_OB-fold"/>
</dbReference>
<dbReference type="HAMAP" id="MF_00984">
    <property type="entry name" value="SSB"/>
    <property type="match status" value="1"/>
</dbReference>
<feature type="region of interest" description="Disordered" evidence="4">
    <location>
        <begin position="109"/>
        <end position="153"/>
    </location>
</feature>
<evidence type="ECO:0000256" key="2">
    <source>
        <dbReference type="HAMAP-Rule" id="MF_00984"/>
    </source>
</evidence>
<dbReference type="CDD" id="cd04496">
    <property type="entry name" value="SSB_OBF"/>
    <property type="match status" value="1"/>
</dbReference>
<evidence type="ECO:0000256" key="1">
    <source>
        <dbReference type="ARBA" id="ARBA00023125"/>
    </source>
</evidence>
<reference evidence="5 6" key="1">
    <citation type="submission" date="2022-03" db="EMBL/GenBank/DDBJ databases">
        <title>Novel taxa within the pig intestine.</title>
        <authorList>
            <person name="Wylensek D."/>
            <person name="Bishof K."/>
            <person name="Afrizal A."/>
            <person name="Clavel T."/>
        </authorList>
    </citation>
    <scope>NUCLEOTIDE SEQUENCE [LARGE SCALE GENOMIC DNA]</scope>
    <source>
        <strain evidence="5 6">CLA-KB-P66</strain>
    </source>
</reference>
<comment type="subunit">
    <text evidence="2">Homotetramer.</text>
</comment>
<dbReference type="SUPFAM" id="SSF50249">
    <property type="entry name" value="Nucleic acid-binding proteins"/>
    <property type="match status" value="1"/>
</dbReference>
<evidence type="ECO:0000256" key="3">
    <source>
        <dbReference type="PIRNR" id="PIRNR002070"/>
    </source>
</evidence>
<dbReference type="InterPro" id="IPR000424">
    <property type="entry name" value="Primosome_PriB/ssb"/>
</dbReference>
<feature type="compositionally biased region" description="Low complexity" evidence="4">
    <location>
        <begin position="109"/>
        <end position="127"/>
    </location>
</feature>
<evidence type="ECO:0000313" key="5">
    <source>
        <dbReference type="EMBL" id="MDX8415903.1"/>
    </source>
</evidence>
<comment type="caution">
    <text evidence="5">The sequence shown here is derived from an EMBL/GenBank/DDBJ whole genome shotgun (WGS) entry which is preliminary data.</text>
</comment>
<dbReference type="NCBIfam" id="TIGR00621">
    <property type="entry name" value="ssb"/>
    <property type="match status" value="1"/>
</dbReference>